<dbReference type="InterPro" id="IPR033479">
    <property type="entry name" value="dCache_1"/>
</dbReference>
<keyword evidence="3" id="KW-0145">Chemotaxis</keyword>
<name>A0A9J6NX25_9CLOT</name>
<proteinExistence type="inferred from homology"/>
<protein>
    <submittedName>
        <fullName evidence="14">Methyl-accepting chemotaxis protein</fullName>
    </submittedName>
</protein>
<keyword evidence="6 11" id="KW-0472">Membrane</keyword>
<dbReference type="GO" id="GO:0005886">
    <property type="term" value="C:plasma membrane"/>
    <property type="evidence" value="ECO:0007669"/>
    <property type="project" value="UniProtKB-SubCell"/>
</dbReference>
<keyword evidence="2" id="KW-1003">Cell membrane</keyword>
<dbReference type="PROSITE" id="PS50885">
    <property type="entry name" value="HAMP"/>
    <property type="match status" value="1"/>
</dbReference>
<keyword evidence="15" id="KW-1185">Reference proteome</keyword>
<keyword evidence="4 11" id="KW-0812">Transmembrane</keyword>
<evidence type="ECO:0000313" key="14">
    <source>
        <dbReference type="EMBL" id="MCM1988550.1"/>
    </source>
</evidence>
<keyword evidence="7 9" id="KW-0807">Transducer</keyword>
<dbReference type="Gene3D" id="1.10.287.950">
    <property type="entry name" value="Methyl-accepting chemotaxis protein"/>
    <property type="match status" value="1"/>
</dbReference>
<comment type="similarity">
    <text evidence="8">Belongs to the methyl-accepting chemotaxis (MCP) protein family.</text>
</comment>
<dbReference type="InterPro" id="IPR004089">
    <property type="entry name" value="MCPsignal_dom"/>
</dbReference>
<dbReference type="GO" id="GO:0007165">
    <property type="term" value="P:signal transduction"/>
    <property type="evidence" value="ECO:0007669"/>
    <property type="project" value="UniProtKB-KW"/>
</dbReference>
<evidence type="ECO:0000256" key="10">
    <source>
        <dbReference type="SAM" id="Coils"/>
    </source>
</evidence>
<dbReference type="PANTHER" id="PTHR32089">
    <property type="entry name" value="METHYL-ACCEPTING CHEMOTAXIS PROTEIN MCPB"/>
    <property type="match status" value="1"/>
</dbReference>
<comment type="caution">
    <text evidence="14">The sequence shown here is derived from an EMBL/GenBank/DDBJ whole genome shotgun (WGS) entry which is preliminary data.</text>
</comment>
<evidence type="ECO:0000256" key="8">
    <source>
        <dbReference type="ARBA" id="ARBA00029447"/>
    </source>
</evidence>
<dbReference type="AlphaFoldDB" id="A0A9J6NX25"/>
<feature type="transmembrane region" description="Helical" evidence="11">
    <location>
        <begin position="297"/>
        <end position="320"/>
    </location>
</feature>
<dbReference type="CDD" id="cd12912">
    <property type="entry name" value="PDC2_MCP_like"/>
    <property type="match status" value="1"/>
</dbReference>
<feature type="domain" description="Methyl-accepting transducer" evidence="12">
    <location>
        <begin position="388"/>
        <end position="638"/>
    </location>
</feature>
<dbReference type="Pfam" id="PF00672">
    <property type="entry name" value="HAMP"/>
    <property type="match status" value="1"/>
</dbReference>
<feature type="coiled-coil region" evidence="10">
    <location>
        <begin position="417"/>
        <end position="479"/>
    </location>
</feature>
<evidence type="ECO:0000256" key="2">
    <source>
        <dbReference type="ARBA" id="ARBA00022475"/>
    </source>
</evidence>
<dbReference type="Proteomes" id="UP001056429">
    <property type="component" value="Unassembled WGS sequence"/>
</dbReference>
<dbReference type="PANTHER" id="PTHR32089:SF114">
    <property type="entry name" value="METHYL-ACCEPTING CHEMOTAXIS PROTEIN MCPB"/>
    <property type="match status" value="1"/>
</dbReference>
<dbReference type="EMBL" id="JAGSOJ010000001">
    <property type="protein sequence ID" value="MCM1988550.1"/>
    <property type="molecule type" value="Genomic_DNA"/>
</dbReference>
<dbReference type="SMART" id="SM00283">
    <property type="entry name" value="MA"/>
    <property type="match status" value="1"/>
</dbReference>
<dbReference type="CDD" id="cd06225">
    <property type="entry name" value="HAMP"/>
    <property type="match status" value="1"/>
</dbReference>
<evidence type="ECO:0000256" key="5">
    <source>
        <dbReference type="ARBA" id="ARBA00022989"/>
    </source>
</evidence>
<evidence type="ECO:0000259" key="12">
    <source>
        <dbReference type="PROSITE" id="PS50111"/>
    </source>
</evidence>
<evidence type="ECO:0000256" key="4">
    <source>
        <dbReference type="ARBA" id="ARBA00022692"/>
    </source>
</evidence>
<organism evidence="14 15">
    <name type="scientific">Oceanirhabdus seepicola</name>
    <dbReference type="NCBI Taxonomy" id="2828781"/>
    <lineage>
        <taxon>Bacteria</taxon>
        <taxon>Bacillati</taxon>
        <taxon>Bacillota</taxon>
        <taxon>Clostridia</taxon>
        <taxon>Eubacteriales</taxon>
        <taxon>Clostridiaceae</taxon>
        <taxon>Oceanirhabdus</taxon>
    </lineage>
</organism>
<dbReference type="Gene3D" id="3.30.450.20">
    <property type="entry name" value="PAS domain"/>
    <property type="match status" value="2"/>
</dbReference>
<dbReference type="CDD" id="cd11386">
    <property type="entry name" value="MCP_signal"/>
    <property type="match status" value="1"/>
</dbReference>
<evidence type="ECO:0000256" key="3">
    <source>
        <dbReference type="ARBA" id="ARBA00022500"/>
    </source>
</evidence>
<evidence type="ECO:0000256" key="9">
    <source>
        <dbReference type="PROSITE-ProRule" id="PRU00284"/>
    </source>
</evidence>
<dbReference type="PROSITE" id="PS50111">
    <property type="entry name" value="CHEMOTAXIS_TRANSDUC_2"/>
    <property type="match status" value="1"/>
</dbReference>
<dbReference type="CDD" id="cd12913">
    <property type="entry name" value="PDC1_MCP_like"/>
    <property type="match status" value="1"/>
</dbReference>
<dbReference type="InterPro" id="IPR003660">
    <property type="entry name" value="HAMP_dom"/>
</dbReference>
<dbReference type="Pfam" id="PF00015">
    <property type="entry name" value="MCPsignal"/>
    <property type="match status" value="1"/>
</dbReference>
<comment type="subcellular location">
    <subcellularLocation>
        <location evidence="1">Cell membrane</location>
        <topology evidence="1">Multi-pass membrane protein</topology>
    </subcellularLocation>
</comment>
<keyword evidence="5 11" id="KW-1133">Transmembrane helix</keyword>
<accession>A0A9J6NX25</accession>
<evidence type="ECO:0000259" key="13">
    <source>
        <dbReference type="PROSITE" id="PS50885"/>
    </source>
</evidence>
<reference evidence="14" key="1">
    <citation type="journal article" date="2021" name="mSystems">
        <title>Bacteria and Archaea Synergistically Convert Glycine Betaine to Biogenic Methane in the Formosa Cold Seep of the South China Sea.</title>
        <authorList>
            <person name="Li L."/>
            <person name="Zhang W."/>
            <person name="Zhang S."/>
            <person name="Song L."/>
            <person name="Sun Q."/>
            <person name="Zhang H."/>
            <person name="Xiang H."/>
            <person name="Dong X."/>
        </authorList>
    </citation>
    <scope>NUCLEOTIDE SEQUENCE</scope>
    <source>
        <strain evidence="14">ZWT</strain>
    </source>
</reference>
<evidence type="ECO:0000256" key="6">
    <source>
        <dbReference type="ARBA" id="ARBA00023136"/>
    </source>
</evidence>
<dbReference type="InterPro" id="IPR029151">
    <property type="entry name" value="Sensor-like_sf"/>
</dbReference>
<reference evidence="14" key="2">
    <citation type="submission" date="2021-04" db="EMBL/GenBank/DDBJ databases">
        <authorList>
            <person name="Dong X."/>
        </authorList>
    </citation>
    <scope>NUCLEOTIDE SEQUENCE</scope>
    <source>
        <strain evidence="14">ZWT</strain>
    </source>
</reference>
<feature type="domain" description="HAMP" evidence="13">
    <location>
        <begin position="317"/>
        <end position="369"/>
    </location>
</feature>
<dbReference type="RefSeq" id="WP_250857415.1">
    <property type="nucleotide sequence ID" value="NZ_JAGSOJ010000001.1"/>
</dbReference>
<gene>
    <name evidence="14" type="ORF">KDK92_02275</name>
</gene>
<sequence>MNKKVGKKRIISIKVRIITMFIAVMVSLTLFLSIQTYSKSQEILYKTYKNSSIQTVTEVKRSVEYYLKGYEELVEQMSREANVQSIVKKPEHAPWLMKNLEAVNQSREDVKNAYFATKDGRFYLHPVQDLPDGFDPRDREWYKDALEHKDEVVWSNPYADSADGIMTVTASKAVYEKNTKEFLGVIGVDIPMTTLSKNINDIKIGQQGYIFMLYDNGKVLTHPDPNQLGEQIPITEIEEAIKIKNEGTVEYIHITKDNVVVEKFTSYVTLEKLGWNIMACMSVHEIDESVEELGGRILLYSGIGIFIAIIVGWLFAVSLVKPIERLSRDLEIIGEGDFSIRSKIKAKNELGLMAIEFNKMADQVSGLIKNMRDASKKVSESSEMLAATSEETNASAEAVTNAVEEIARGASEQAGQAENAALLTNELSEKLDELLDNSSTMIESTEEIKNINENSVTVIEELKNKNDENSKSIFRIENAIIELDNKSKNISAFIETISSIADQTNLLALNASIEAARAGEAGRGFAVVADEIRKLAEASNQAAMEINNIVSEIQAESNKTVKVMGEVKNISIGQDQAVNEVNNSFDKINYSIKSITKNIICVNESINKLNKDKDEILGSVQNISAISQETAASSEEVTASMEQQLSAIEEVSSSAEDLSHTATELEKEINKFKI</sequence>
<dbReference type="GO" id="GO:0006935">
    <property type="term" value="P:chemotaxis"/>
    <property type="evidence" value="ECO:0007669"/>
    <property type="project" value="UniProtKB-KW"/>
</dbReference>
<dbReference type="SUPFAM" id="SSF103190">
    <property type="entry name" value="Sensory domain-like"/>
    <property type="match status" value="1"/>
</dbReference>
<evidence type="ECO:0000256" key="1">
    <source>
        <dbReference type="ARBA" id="ARBA00004651"/>
    </source>
</evidence>
<evidence type="ECO:0000256" key="11">
    <source>
        <dbReference type="SAM" id="Phobius"/>
    </source>
</evidence>
<dbReference type="Pfam" id="PF02743">
    <property type="entry name" value="dCache_1"/>
    <property type="match status" value="1"/>
</dbReference>
<keyword evidence="10" id="KW-0175">Coiled coil</keyword>
<evidence type="ECO:0000256" key="7">
    <source>
        <dbReference type="ARBA" id="ARBA00023224"/>
    </source>
</evidence>
<dbReference type="SMART" id="SM00304">
    <property type="entry name" value="HAMP"/>
    <property type="match status" value="2"/>
</dbReference>
<evidence type="ECO:0000313" key="15">
    <source>
        <dbReference type="Proteomes" id="UP001056429"/>
    </source>
</evidence>
<dbReference type="SUPFAM" id="SSF58104">
    <property type="entry name" value="Methyl-accepting chemotaxis protein (MCP) signaling domain"/>
    <property type="match status" value="1"/>
</dbReference>